<evidence type="ECO:0000256" key="1">
    <source>
        <dbReference type="ARBA" id="ARBA00006484"/>
    </source>
</evidence>
<accession>A0A6I9QLW3</accession>
<organism evidence="2 3">
    <name type="scientific">Elaeis guineensis var. tenera</name>
    <name type="common">Oil palm</name>
    <dbReference type="NCBI Taxonomy" id="51953"/>
    <lineage>
        <taxon>Eukaryota</taxon>
        <taxon>Viridiplantae</taxon>
        <taxon>Streptophyta</taxon>
        <taxon>Embryophyta</taxon>
        <taxon>Tracheophyta</taxon>
        <taxon>Spermatophyta</taxon>
        <taxon>Magnoliopsida</taxon>
        <taxon>Liliopsida</taxon>
        <taxon>Arecaceae</taxon>
        <taxon>Arecoideae</taxon>
        <taxon>Cocoseae</taxon>
        <taxon>Elaeidinae</taxon>
        <taxon>Elaeis</taxon>
    </lineage>
</organism>
<gene>
    <name evidence="3" type="primary">LOC105037663</name>
</gene>
<dbReference type="KEGG" id="egu:105037663"/>
<dbReference type="AlphaFoldDB" id="A0A6I9QLW3"/>
<proteinExistence type="inferred from homology"/>
<dbReference type="SUPFAM" id="SSF51735">
    <property type="entry name" value="NAD(P)-binding Rossmann-fold domains"/>
    <property type="match status" value="1"/>
</dbReference>
<dbReference type="Proteomes" id="UP000504607">
    <property type="component" value="Chromosome 2"/>
</dbReference>
<sequence length="267" mass="27471">MACRLEGKVAIITGAAGGIGEATARIFTSHGALVVIADIKDELGARVVASIGPEKCQYKRCDVRNEKEVEELVDFTIKAYGRLDIMFSNAGMSEKATSTILDMDFDVLDNVMAVNFRGVAATIKHAARAMVASGARGSIICTASIAVTKGGFGPAAYTASKLAVVGLVRSAAAELGRHGIRANCISPGGVATPLTMEYFGLTQSQVEERAETGMVLKGGGTLKASDIGEAALFLASDESAFVTGQNLIVDGGRTVGATPAAPAAQVK</sequence>
<dbReference type="PRINTS" id="PR00081">
    <property type="entry name" value="GDHRDH"/>
</dbReference>
<dbReference type="PRINTS" id="PR00080">
    <property type="entry name" value="SDRFAMILY"/>
</dbReference>
<dbReference type="InterPro" id="IPR002347">
    <property type="entry name" value="SDR_fam"/>
</dbReference>
<keyword evidence="2" id="KW-1185">Reference proteome</keyword>
<protein>
    <submittedName>
        <fullName evidence="3">Short-chain dehydrogenase reductase 3b</fullName>
    </submittedName>
</protein>
<dbReference type="PANTHER" id="PTHR42820">
    <property type="entry name" value="SHORT-CHAIN DEHYDROGENASE REDUCTASE"/>
    <property type="match status" value="1"/>
</dbReference>
<dbReference type="GeneID" id="105037663"/>
<dbReference type="RefSeq" id="XP_010911608.1">
    <property type="nucleotide sequence ID" value="XM_010913306.3"/>
</dbReference>
<dbReference type="FunFam" id="3.40.50.720:FF:000084">
    <property type="entry name" value="Short-chain dehydrogenase reductase"/>
    <property type="match status" value="1"/>
</dbReference>
<dbReference type="InParanoid" id="A0A6I9QLW3"/>
<evidence type="ECO:0000313" key="3">
    <source>
        <dbReference type="RefSeq" id="XP_010911608.1"/>
    </source>
</evidence>
<dbReference type="OrthoDB" id="294295at2759"/>
<dbReference type="InterPro" id="IPR036291">
    <property type="entry name" value="NAD(P)-bd_dom_sf"/>
</dbReference>
<dbReference type="Gene3D" id="3.40.50.720">
    <property type="entry name" value="NAD(P)-binding Rossmann-like Domain"/>
    <property type="match status" value="1"/>
</dbReference>
<name>A0A6I9QLW3_ELAGV</name>
<dbReference type="PANTHER" id="PTHR42820:SF16">
    <property type="entry name" value="SHORT-CHAIN DEHYDROGENASE REDUCTASE 3B"/>
    <property type="match status" value="1"/>
</dbReference>
<evidence type="ECO:0000313" key="2">
    <source>
        <dbReference type="Proteomes" id="UP000504607"/>
    </source>
</evidence>
<reference evidence="3" key="1">
    <citation type="submission" date="2025-08" db="UniProtKB">
        <authorList>
            <consortium name="RefSeq"/>
        </authorList>
    </citation>
    <scope>IDENTIFICATION</scope>
</reference>
<comment type="similarity">
    <text evidence="1">Belongs to the short-chain dehydrogenases/reductases (SDR) family.</text>
</comment>
<dbReference type="Pfam" id="PF13561">
    <property type="entry name" value="adh_short_C2"/>
    <property type="match status" value="1"/>
</dbReference>